<evidence type="ECO:0000313" key="3">
    <source>
        <dbReference type="Proteomes" id="UP000593627"/>
    </source>
</evidence>
<keyword evidence="1" id="KW-0812">Transmembrane</keyword>
<feature type="transmembrane region" description="Helical" evidence="1">
    <location>
        <begin position="75"/>
        <end position="98"/>
    </location>
</feature>
<dbReference type="KEGG" id="vg:65129828"/>
<keyword evidence="1" id="KW-1133">Transmembrane helix</keyword>
<keyword evidence="1" id="KW-0472">Membrane</keyword>
<evidence type="ECO:0000313" key="2">
    <source>
        <dbReference type="EMBL" id="QOR59282.1"/>
    </source>
</evidence>
<name>A0A7M1RZE6_9CAUD</name>
<reference evidence="2 3" key="1">
    <citation type="submission" date="2020-07" db="EMBL/GenBank/DDBJ databases">
        <title>Taxonomic proposal: Crassvirales, a new order of highly abundant and diverse bacterial viruses.</title>
        <authorList>
            <person name="Shkoporov A.N."/>
            <person name="Stockdale S.R."/>
            <person name="Guerin E."/>
            <person name="Ross R.P."/>
            <person name="Hill C."/>
        </authorList>
    </citation>
    <scope>NUCLEOTIDE SEQUENCE [LARGE SCALE GENOMIC DNA]</scope>
</reference>
<evidence type="ECO:0000256" key="1">
    <source>
        <dbReference type="SAM" id="Phobius"/>
    </source>
</evidence>
<dbReference type="Proteomes" id="UP000593627">
    <property type="component" value="Segment"/>
</dbReference>
<keyword evidence="3" id="KW-1185">Reference proteome</keyword>
<dbReference type="GeneID" id="65129828"/>
<accession>A0A7M1RZE6</accession>
<feature type="transmembrane region" description="Helical" evidence="1">
    <location>
        <begin position="38"/>
        <end position="63"/>
    </location>
</feature>
<proteinExistence type="predicted"/>
<dbReference type="RefSeq" id="YP_010111440.1">
    <property type="nucleotide sequence ID" value="NC_055881.1"/>
</dbReference>
<sequence>MIFHWWYVILKKWVKKSEMYCDIDGCHTPNIWYRFLGLIAYPLGFCIYCSTTWITFFLCALWLFNWESLPDWNLIVIGVLAATGVQHLIVACACRFLIFKHPDLDENNI</sequence>
<organism evidence="2 3">
    <name type="scientific">uncultured phage cr112_1</name>
    <dbReference type="NCBI Taxonomy" id="2772072"/>
    <lineage>
        <taxon>Viruses</taxon>
        <taxon>Duplodnaviria</taxon>
        <taxon>Heunggongvirae</taxon>
        <taxon>Uroviricota</taxon>
        <taxon>Caudoviricetes</taxon>
        <taxon>Crassvirales</taxon>
        <taxon>Steigviridae</taxon>
        <taxon>Asinivirinae</taxon>
        <taxon>Kehishuvirus</taxon>
        <taxon>Kehishuvirus splanchnicus</taxon>
    </lineage>
</organism>
<protein>
    <submittedName>
        <fullName evidence="2">Uncharacterized protein</fullName>
    </submittedName>
</protein>
<dbReference type="EMBL" id="MT774388">
    <property type="protein sequence ID" value="QOR59282.1"/>
    <property type="molecule type" value="Genomic_DNA"/>
</dbReference>